<evidence type="ECO:0000313" key="1">
    <source>
        <dbReference type="EMBL" id="CAG8737826.1"/>
    </source>
</evidence>
<evidence type="ECO:0000313" key="2">
    <source>
        <dbReference type="Proteomes" id="UP000789405"/>
    </source>
</evidence>
<name>A0A9N9NIS9_9GLOM</name>
<organism evidence="1 2">
    <name type="scientific">Dentiscutata erythropus</name>
    <dbReference type="NCBI Taxonomy" id="1348616"/>
    <lineage>
        <taxon>Eukaryota</taxon>
        <taxon>Fungi</taxon>
        <taxon>Fungi incertae sedis</taxon>
        <taxon>Mucoromycota</taxon>
        <taxon>Glomeromycotina</taxon>
        <taxon>Glomeromycetes</taxon>
        <taxon>Diversisporales</taxon>
        <taxon>Gigasporaceae</taxon>
        <taxon>Dentiscutata</taxon>
    </lineage>
</organism>
<keyword evidence="2" id="KW-1185">Reference proteome</keyword>
<proteinExistence type="predicted"/>
<dbReference type="EMBL" id="CAJVPY010012995">
    <property type="protein sequence ID" value="CAG8737826.1"/>
    <property type="molecule type" value="Genomic_DNA"/>
</dbReference>
<protein>
    <submittedName>
        <fullName evidence="1">2240_t:CDS:1</fullName>
    </submittedName>
</protein>
<reference evidence="1" key="1">
    <citation type="submission" date="2021-06" db="EMBL/GenBank/DDBJ databases">
        <authorList>
            <person name="Kallberg Y."/>
            <person name="Tangrot J."/>
            <person name="Rosling A."/>
        </authorList>
    </citation>
    <scope>NUCLEOTIDE SEQUENCE</scope>
    <source>
        <strain evidence="1">MA453B</strain>
    </source>
</reference>
<dbReference type="AlphaFoldDB" id="A0A9N9NIS9"/>
<sequence length="115" mass="13247">MPNATNNFYLSQKITTILLNNNFWEHVTKIQEILLPYCDALNKLQSNTTCLYNVLQPIYILLELEAYRKRLYPFNFLTCDQFGDNVLGFWEFVNSATKELGPLALCLFGICVNAA</sequence>
<gene>
    <name evidence="1" type="ORF">DERYTH_LOCUS15719</name>
</gene>
<accession>A0A9N9NIS9</accession>
<dbReference type="Proteomes" id="UP000789405">
    <property type="component" value="Unassembled WGS sequence"/>
</dbReference>
<comment type="caution">
    <text evidence="1">The sequence shown here is derived from an EMBL/GenBank/DDBJ whole genome shotgun (WGS) entry which is preliminary data.</text>
</comment>
<feature type="non-terminal residue" evidence="1">
    <location>
        <position position="115"/>
    </location>
</feature>
<dbReference type="OrthoDB" id="2439807at2759"/>